<evidence type="ECO:0000313" key="4">
    <source>
        <dbReference type="Proteomes" id="UP000813444"/>
    </source>
</evidence>
<evidence type="ECO:0000256" key="2">
    <source>
        <dbReference type="SAM" id="Phobius"/>
    </source>
</evidence>
<feature type="compositionally biased region" description="Basic and acidic residues" evidence="1">
    <location>
        <begin position="319"/>
        <end position="333"/>
    </location>
</feature>
<proteinExistence type="predicted"/>
<dbReference type="EMBL" id="JAGPNK010000001">
    <property type="protein sequence ID" value="KAH7329332.1"/>
    <property type="molecule type" value="Genomic_DNA"/>
</dbReference>
<name>A0A8K0T8L4_9HYPO</name>
<dbReference type="SUPFAM" id="SSF48371">
    <property type="entry name" value="ARM repeat"/>
    <property type="match status" value="1"/>
</dbReference>
<feature type="transmembrane region" description="Helical" evidence="2">
    <location>
        <begin position="16"/>
        <end position="39"/>
    </location>
</feature>
<comment type="caution">
    <text evidence="3">The sequence shown here is derived from an EMBL/GenBank/DDBJ whole genome shotgun (WGS) entry which is preliminary data.</text>
</comment>
<dbReference type="InterPro" id="IPR016024">
    <property type="entry name" value="ARM-type_fold"/>
</dbReference>
<evidence type="ECO:0008006" key="5">
    <source>
        <dbReference type="Google" id="ProtNLM"/>
    </source>
</evidence>
<feature type="region of interest" description="Disordered" evidence="1">
    <location>
        <begin position="311"/>
        <end position="333"/>
    </location>
</feature>
<dbReference type="Proteomes" id="UP000813444">
    <property type="component" value="Unassembled WGS sequence"/>
</dbReference>
<evidence type="ECO:0000313" key="3">
    <source>
        <dbReference type="EMBL" id="KAH7329332.1"/>
    </source>
</evidence>
<reference evidence="3" key="1">
    <citation type="journal article" date="2021" name="Nat. Commun.">
        <title>Genetic determinants of endophytism in the Arabidopsis root mycobiome.</title>
        <authorList>
            <person name="Mesny F."/>
            <person name="Miyauchi S."/>
            <person name="Thiergart T."/>
            <person name="Pickel B."/>
            <person name="Atanasova L."/>
            <person name="Karlsson M."/>
            <person name="Huettel B."/>
            <person name="Barry K.W."/>
            <person name="Haridas S."/>
            <person name="Chen C."/>
            <person name="Bauer D."/>
            <person name="Andreopoulos W."/>
            <person name="Pangilinan J."/>
            <person name="LaButti K."/>
            <person name="Riley R."/>
            <person name="Lipzen A."/>
            <person name="Clum A."/>
            <person name="Drula E."/>
            <person name="Henrissat B."/>
            <person name="Kohler A."/>
            <person name="Grigoriev I.V."/>
            <person name="Martin F.M."/>
            <person name="Hacquard S."/>
        </authorList>
    </citation>
    <scope>NUCLEOTIDE SEQUENCE</scope>
    <source>
        <strain evidence="3">MPI-CAGE-CH-0235</strain>
    </source>
</reference>
<organism evidence="3 4">
    <name type="scientific">Stachybotrys elegans</name>
    <dbReference type="NCBI Taxonomy" id="80388"/>
    <lineage>
        <taxon>Eukaryota</taxon>
        <taxon>Fungi</taxon>
        <taxon>Dikarya</taxon>
        <taxon>Ascomycota</taxon>
        <taxon>Pezizomycotina</taxon>
        <taxon>Sordariomycetes</taxon>
        <taxon>Hypocreomycetidae</taxon>
        <taxon>Hypocreales</taxon>
        <taxon>Stachybotryaceae</taxon>
        <taxon>Stachybotrys</taxon>
    </lineage>
</organism>
<keyword evidence="2" id="KW-1133">Transmembrane helix</keyword>
<accession>A0A8K0T8L4</accession>
<keyword evidence="2" id="KW-0812">Transmembrane</keyword>
<dbReference type="OrthoDB" id="5385189at2759"/>
<gene>
    <name evidence="3" type="ORF">B0I35DRAFT_473947</name>
</gene>
<keyword evidence="2" id="KW-0472">Membrane</keyword>
<sequence length="333" mass="38217">MAWSDNLLSLARDERVILATIGASTFALVGTVLTTLVLIRDDTEIPQPEPKTQYITQDTEDALSADTISRLLDHPNYHIRDATTRIICDRATNDPAAITELLYGITRPDYDERMRCLRALAMLTGHTPGLDGLSKLNNSRAYSALMRSLQLSLDDAPLPELRSQTWDEYYLRDMAERFCLMFVYELMNNYGAEPVIKAGFVAKWLAKQDWGDSPDERQTHFKHYMEHKKNRIVDIVGQIQDSRRGLRALEKAGLMDRVLSKWQNHLLPTLTANMMEHGSHRPQRLAAQVARTREHSEEEQRLRRQHREAMVLNDGSRPVGRDDIFERDHSPPT</sequence>
<keyword evidence="4" id="KW-1185">Reference proteome</keyword>
<dbReference type="AlphaFoldDB" id="A0A8K0T8L4"/>
<protein>
    <recommendedName>
        <fullName evidence="5">Cytoskeleton-associated protein</fullName>
    </recommendedName>
</protein>
<evidence type="ECO:0000256" key="1">
    <source>
        <dbReference type="SAM" id="MobiDB-lite"/>
    </source>
</evidence>